<feature type="transmembrane region" description="Helical" evidence="6">
    <location>
        <begin position="56"/>
        <end position="78"/>
    </location>
</feature>
<dbReference type="InterPro" id="IPR051204">
    <property type="entry name" value="ABC_transp_perm/SBD"/>
</dbReference>
<keyword evidence="9" id="KW-1185">Reference proteome</keyword>
<dbReference type="SUPFAM" id="SSF161098">
    <property type="entry name" value="MetI-like"/>
    <property type="match status" value="1"/>
</dbReference>
<comment type="subcellular location">
    <subcellularLocation>
        <location evidence="6">Cell membrane</location>
        <topology evidence="6">Multi-pass membrane protein</topology>
    </subcellularLocation>
    <subcellularLocation>
        <location evidence="1">Membrane</location>
        <topology evidence="1">Multi-pass membrane protein</topology>
    </subcellularLocation>
</comment>
<gene>
    <name evidence="8" type="ORF">ACFQ1S_43595</name>
</gene>
<reference evidence="9" key="1">
    <citation type="journal article" date="2019" name="Int. J. Syst. Evol. Microbiol.">
        <title>The Global Catalogue of Microorganisms (GCM) 10K type strain sequencing project: providing services to taxonomists for standard genome sequencing and annotation.</title>
        <authorList>
            <consortium name="The Broad Institute Genomics Platform"/>
            <consortium name="The Broad Institute Genome Sequencing Center for Infectious Disease"/>
            <person name="Wu L."/>
            <person name="Ma J."/>
        </authorList>
    </citation>
    <scope>NUCLEOTIDE SEQUENCE [LARGE SCALE GENOMIC DNA]</scope>
    <source>
        <strain evidence="9">JCM 31486</strain>
    </source>
</reference>
<dbReference type="InterPro" id="IPR035906">
    <property type="entry name" value="MetI-like_sf"/>
</dbReference>
<evidence type="ECO:0000256" key="3">
    <source>
        <dbReference type="ARBA" id="ARBA00022692"/>
    </source>
</evidence>
<dbReference type="Gene3D" id="1.10.3720.10">
    <property type="entry name" value="MetI-like"/>
    <property type="match status" value="1"/>
</dbReference>
<keyword evidence="2 6" id="KW-0813">Transport</keyword>
<dbReference type="EMBL" id="JBHTIS010004021">
    <property type="protein sequence ID" value="MFD1051967.1"/>
    <property type="molecule type" value="Genomic_DNA"/>
</dbReference>
<feature type="domain" description="ABC transmembrane type-1" evidence="7">
    <location>
        <begin position="1"/>
        <end position="74"/>
    </location>
</feature>
<name>A0ABW3MPQ4_9PSEU</name>
<feature type="transmembrane region" description="Helical" evidence="6">
    <location>
        <begin position="7"/>
        <end position="36"/>
    </location>
</feature>
<accession>A0ABW3MPQ4</accession>
<keyword evidence="3 6" id="KW-0812">Transmembrane</keyword>
<proteinExistence type="inferred from homology"/>
<comment type="similarity">
    <text evidence="6">Belongs to the binding-protein-dependent transport system permease family.</text>
</comment>
<sequence>RFFTVELPLAIPVLTAGLRVATVANISLVSIAALLGTEQLGKLFTEGFLRETYEEIVFGIILIVVLALIFDALIMLLGRVLTPWARIKGTTEAGG</sequence>
<keyword evidence="5 6" id="KW-0472">Membrane</keyword>
<dbReference type="PANTHER" id="PTHR30177:SF4">
    <property type="entry name" value="OSMOPROTECTANT IMPORT PERMEASE PROTEIN OSMW"/>
    <property type="match status" value="1"/>
</dbReference>
<feature type="non-terminal residue" evidence="8">
    <location>
        <position position="1"/>
    </location>
</feature>
<dbReference type="PANTHER" id="PTHR30177">
    <property type="entry name" value="GLYCINE BETAINE/L-PROLINE TRANSPORT SYSTEM PERMEASE PROTEIN PROW"/>
    <property type="match status" value="1"/>
</dbReference>
<dbReference type="InterPro" id="IPR000515">
    <property type="entry name" value="MetI-like"/>
</dbReference>
<evidence type="ECO:0000256" key="4">
    <source>
        <dbReference type="ARBA" id="ARBA00022989"/>
    </source>
</evidence>
<evidence type="ECO:0000313" key="9">
    <source>
        <dbReference type="Proteomes" id="UP001597045"/>
    </source>
</evidence>
<comment type="caution">
    <text evidence="8">The sequence shown here is derived from an EMBL/GenBank/DDBJ whole genome shotgun (WGS) entry which is preliminary data.</text>
</comment>
<evidence type="ECO:0000256" key="5">
    <source>
        <dbReference type="ARBA" id="ARBA00023136"/>
    </source>
</evidence>
<evidence type="ECO:0000259" key="7">
    <source>
        <dbReference type="PROSITE" id="PS50928"/>
    </source>
</evidence>
<protein>
    <submittedName>
        <fullName evidence="8">ABC transporter permease subunit</fullName>
    </submittedName>
</protein>
<dbReference type="Proteomes" id="UP001597045">
    <property type="component" value="Unassembled WGS sequence"/>
</dbReference>
<evidence type="ECO:0000256" key="6">
    <source>
        <dbReference type="RuleBase" id="RU363032"/>
    </source>
</evidence>
<evidence type="ECO:0000313" key="8">
    <source>
        <dbReference type="EMBL" id="MFD1051967.1"/>
    </source>
</evidence>
<evidence type="ECO:0000256" key="1">
    <source>
        <dbReference type="ARBA" id="ARBA00004141"/>
    </source>
</evidence>
<dbReference type="PROSITE" id="PS50928">
    <property type="entry name" value="ABC_TM1"/>
    <property type="match status" value="1"/>
</dbReference>
<organism evidence="8 9">
    <name type="scientific">Kibdelosporangium lantanae</name>
    <dbReference type="NCBI Taxonomy" id="1497396"/>
    <lineage>
        <taxon>Bacteria</taxon>
        <taxon>Bacillati</taxon>
        <taxon>Actinomycetota</taxon>
        <taxon>Actinomycetes</taxon>
        <taxon>Pseudonocardiales</taxon>
        <taxon>Pseudonocardiaceae</taxon>
        <taxon>Kibdelosporangium</taxon>
    </lineage>
</organism>
<evidence type="ECO:0000256" key="2">
    <source>
        <dbReference type="ARBA" id="ARBA00022448"/>
    </source>
</evidence>
<dbReference type="Pfam" id="PF00528">
    <property type="entry name" value="BPD_transp_1"/>
    <property type="match status" value="1"/>
</dbReference>
<keyword evidence="4 6" id="KW-1133">Transmembrane helix</keyword>